<dbReference type="Pfam" id="PF03473">
    <property type="entry name" value="MOSC"/>
    <property type="match status" value="1"/>
</dbReference>
<accession>K9HCG9</accession>
<dbReference type="GO" id="GO:0030170">
    <property type="term" value="F:pyridoxal phosphate binding"/>
    <property type="evidence" value="ECO:0007669"/>
    <property type="project" value="InterPro"/>
</dbReference>
<organism evidence="2 3">
    <name type="scientific">Caenispirillum salinarum AK4</name>
    <dbReference type="NCBI Taxonomy" id="1238182"/>
    <lineage>
        <taxon>Bacteria</taxon>
        <taxon>Pseudomonadati</taxon>
        <taxon>Pseudomonadota</taxon>
        <taxon>Alphaproteobacteria</taxon>
        <taxon>Rhodospirillales</taxon>
        <taxon>Novispirillaceae</taxon>
        <taxon>Caenispirillum</taxon>
    </lineage>
</organism>
<evidence type="ECO:0000313" key="2">
    <source>
        <dbReference type="EMBL" id="EKV28228.1"/>
    </source>
</evidence>
<dbReference type="Proteomes" id="UP000009881">
    <property type="component" value="Unassembled WGS sequence"/>
</dbReference>
<evidence type="ECO:0000313" key="3">
    <source>
        <dbReference type="Proteomes" id="UP000009881"/>
    </source>
</evidence>
<dbReference type="STRING" id="1238182.C882_1229"/>
<comment type="caution">
    <text evidence="2">The sequence shown here is derived from an EMBL/GenBank/DDBJ whole genome shotgun (WGS) entry which is preliminary data.</text>
</comment>
<name>K9HCG9_9PROT</name>
<proteinExistence type="predicted"/>
<keyword evidence="3" id="KW-1185">Reference proteome</keyword>
<dbReference type="SUPFAM" id="SSF50800">
    <property type="entry name" value="PK beta-barrel domain-like"/>
    <property type="match status" value="1"/>
</dbReference>
<sequence length="232" mass="25346">MTHIRIDAVLTGTPRAFGPRGNPSSIASRYPRSEPVAVTLEGLAGDQVGDPTVHGDADKAIHHYPRDHYAAWITDLAPAPSFLAEVGAFGENISTTGLTEANVCVGDIVRLGTARVQVSQGRQPCHKLNTRFDRKDMAKRVQDTGRSGWYYRVLEPGLVGPGDRLVLEDRPNPDWSLARILHVLYVDTLNRADLEAIAGLPELAAGWRKIAAKRLETNGVEDWSRRIGPVDA</sequence>
<dbReference type="OrthoDB" id="9786134at2"/>
<dbReference type="PATRIC" id="fig|1238182.3.peg.3443"/>
<dbReference type="eggNOG" id="COG2258">
    <property type="taxonomic scope" value="Bacteria"/>
</dbReference>
<dbReference type="InterPro" id="IPR005163">
    <property type="entry name" value="Tri_helical_YiiM-like"/>
</dbReference>
<dbReference type="EMBL" id="ANHY01000017">
    <property type="protein sequence ID" value="EKV28228.1"/>
    <property type="molecule type" value="Genomic_DNA"/>
</dbReference>
<dbReference type="InterPro" id="IPR052353">
    <property type="entry name" value="Benzoxazolinone_Detox_Enz"/>
</dbReference>
<dbReference type="Pfam" id="PF03475">
    <property type="entry name" value="YiiM_3-alpha"/>
    <property type="match status" value="1"/>
</dbReference>
<gene>
    <name evidence="2" type="ORF">C882_1229</name>
</gene>
<dbReference type="RefSeq" id="WP_009541885.1">
    <property type="nucleotide sequence ID" value="NZ_ANHY01000017.1"/>
</dbReference>
<reference evidence="2 3" key="1">
    <citation type="journal article" date="2013" name="Genome Announc.">
        <title>Draft Genome Sequence of an Alphaproteobacterium, Caenispirillum salinarum AK4(T), Isolated from a Solar Saltern.</title>
        <authorList>
            <person name="Khatri I."/>
            <person name="Singh A."/>
            <person name="Korpole S."/>
            <person name="Pinnaka A.K."/>
            <person name="Subramanian S."/>
        </authorList>
    </citation>
    <scope>NUCLEOTIDE SEQUENCE [LARGE SCALE GENOMIC DNA]</scope>
    <source>
        <strain evidence="2 3">AK4</strain>
    </source>
</reference>
<dbReference type="PANTHER" id="PTHR30212:SF2">
    <property type="entry name" value="PROTEIN YIIM"/>
    <property type="match status" value="1"/>
</dbReference>
<dbReference type="GO" id="GO:0030151">
    <property type="term" value="F:molybdenum ion binding"/>
    <property type="evidence" value="ECO:0007669"/>
    <property type="project" value="InterPro"/>
</dbReference>
<dbReference type="PANTHER" id="PTHR30212">
    <property type="entry name" value="PROTEIN YIIM"/>
    <property type="match status" value="1"/>
</dbReference>
<evidence type="ECO:0000259" key="1">
    <source>
        <dbReference type="PROSITE" id="PS51340"/>
    </source>
</evidence>
<dbReference type="InterPro" id="IPR011037">
    <property type="entry name" value="Pyrv_Knase-like_insert_dom_sf"/>
</dbReference>
<dbReference type="InterPro" id="IPR005302">
    <property type="entry name" value="MoCF_Sase_C"/>
</dbReference>
<dbReference type="AlphaFoldDB" id="K9HCG9"/>
<dbReference type="Gene3D" id="2.40.33.20">
    <property type="entry name" value="PK beta-barrel domain-like"/>
    <property type="match status" value="1"/>
</dbReference>
<feature type="domain" description="MOSC" evidence="1">
    <location>
        <begin position="30"/>
        <end position="168"/>
    </location>
</feature>
<dbReference type="GO" id="GO:0003824">
    <property type="term" value="F:catalytic activity"/>
    <property type="evidence" value="ECO:0007669"/>
    <property type="project" value="InterPro"/>
</dbReference>
<dbReference type="PROSITE" id="PS51340">
    <property type="entry name" value="MOSC"/>
    <property type="match status" value="1"/>
</dbReference>
<protein>
    <submittedName>
        <fullName evidence="2">MOSC domain containing protein</fullName>
    </submittedName>
</protein>